<keyword evidence="1" id="KW-0732">Signal</keyword>
<comment type="caution">
    <text evidence="3">The sequence shown here is derived from an EMBL/GenBank/DDBJ whole genome shotgun (WGS) entry which is preliminary data.</text>
</comment>
<evidence type="ECO:0000313" key="3">
    <source>
        <dbReference type="EMBL" id="NLR92473.1"/>
    </source>
</evidence>
<dbReference type="Gene3D" id="2.40.128.520">
    <property type="match status" value="1"/>
</dbReference>
<evidence type="ECO:0000256" key="1">
    <source>
        <dbReference type="SAM" id="SignalP"/>
    </source>
</evidence>
<dbReference type="Pfam" id="PF09917">
    <property type="entry name" value="DUF2147"/>
    <property type="match status" value="1"/>
</dbReference>
<organism evidence="3 4">
    <name type="scientific">Flammeovirga agarivorans</name>
    <dbReference type="NCBI Taxonomy" id="2726742"/>
    <lineage>
        <taxon>Bacteria</taxon>
        <taxon>Pseudomonadati</taxon>
        <taxon>Bacteroidota</taxon>
        <taxon>Cytophagia</taxon>
        <taxon>Cytophagales</taxon>
        <taxon>Flammeovirgaceae</taxon>
        <taxon>Flammeovirga</taxon>
    </lineage>
</organism>
<evidence type="ECO:0000259" key="2">
    <source>
        <dbReference type="Pfam" id="PF09917"/>
    </source>
</evidence>
<gene>
    <name evidence="3" type="ORF">HGP29_14745</name>
</gene>
<protein>
    <submittedName>
        <fullName evidence="3">DUF2147 domain-containing protein</fullName>
    </submittedName>
</protein>
<keyword evidence="4" id="KW-1185">Reference proteome</keyword>
<accession>A0A7X8SLK9</accession>
<dbReference type="RefSeq" id="WP_168883183.1">
    <property type="nucleotide sequence ID" value="NZ_JABAIL010000004.1"/>
</dbReference>
<dbReference type="Proteomes" id="UP000585050">
    <property type="component" value="Unassembled WGS sequence"/>
</dbReference>
<feature type="domain" description="DUF2147" evidence="2">
    <location>
        <begin position="28"/>
        <end position="139"/>
    </location>
</feature>
<dbReference type="InterPro" id="IPR019223">
    <property type="entry name" value="DUF2147"/>
</dbReference>
<name>A0A7X8SLK9_9BACT</name>
<dbReference type="AlphaFoldDB" id="A0A7X8SLK9"/>
<reference evidence="3 4" key="1">
    <citation type="submission" date="2020-04" db="EMBL/GenBank/DDBJ databases">
        <title>Flammeovirga sp. SR4, a novel species isolated from seawater.</title>
        <authorList>
            <person name="Wang X."/>
        </authorList>
    </citation>
    <scope>NUCLEOTIDE SEQUENCE [LARGE SCALE GENOMIC DNA]</scope>
    <source>
        <strain evidence="3 4">SR4</strain>
    </source>
</reference>
<proteinExistence type="predicted"/>
<dbReference type="PANTHER" id="PTHR36919">
    <property type="entry name" value="BLR1215 PROTEIN"/>
    <property type="match status" value="1"/>
</dbReference>
<feature type="chain" id="PRO_5030929643" evidence="1">
    <location>
        <begin position="22"/>
        <end position="141"/>
    </location>
</feature>
<sequence length="141" mass="16521">MNRTLFLFSLIFAFFINHVNAQESSVFGVWKTIDDETDQAKAYVEIYKDGDKMFGKIIKLLSDPEDSICEKCSDEFKNQKIVGMKIIWDMEQNGDQWIDGKILKPENGKIYNGKIWVENGKLQVRGYLGFMYKTQTWERVE</sequence>
<dbReference type="PANTHER" id="PTHR36919:SF3">
    <property type="entry name" value="BLL5882 PROTEIN"/>
    <property type="match status" value="1"/>
</dbReference>
<evidence type="ECO:0000313" key="4">
    <source>
        <dbReference type="Proteomes" id="UP000585050"/>
    </source>
</evidence>
<dbReference type="EMBL" id="JABAIL010000004">
    <property type="protein sequence ID" value="NLR92473.1"/>
    <property type="molecule type" value="Genomic_DNA"/>
</dbReference>
<feature type="signal peptide" evidence="1">
    <location>
        <begin position="1"/>
        <end position="21"/>
    </location>
</feature>